<evidence type="ECO:0000256" key="1">
    <source>
        <dbReference type="SAM" id="MobiDB-lite"/>
    </source>
</evidence>
<evidence type="ECO:0000313" key="7">
    <source>
        <dbReference type="Proteomes" id="UP000731519"/>
    </source>
</evidence>
<dbReference type="Pfam" id="PF19747">
    <property type="entry name" value="DUF6234"/>
    <property type="match status" value="1"/>
</dbReference>
<dbReference type="GeneID" id="91406607"/>
<dbReference type="EMBL" id="ASYR01000048">
    <property type="protein sequence ID" value="KAF0646683.1"/>
    <property type="molecule type" value="Genomic_DNA"/>
</dbReference>
<feature type="region of interest" description="Disordered" evidence="1">
    <location>
        <begin position="123"/>
        <end position="152"/>
    </location>
</feature>
<dbReference type="InterPro" id="IPR046201">
    <property type="entry name" value="DUF6234"/>
</dbReference>
<proteinExistence type="predicted"/>
<accession>A0A1Y2NTK2</accession>
<evidence type="ECO:0000256" key="2">
    <source>
        <dbReference type="SAM" id="Phobius"/>
    </source>
</evidence>
<feature type="transmembrane region" description="Helical" evidence="2">
    <location>
        <begin position="29"/>
        <end position="52"/>
    </location>
</feature>
<sequence length="152" mass="15706">MSPLPSSPPVDPGSAGPRRRERARRGPDAAAGCVLVLLELTALAVILLAWPFLDHFELDPQAPRKPFTLWRYLPAVAVLGGLVLVAAVLAARARAVVTAVSQTAMGVLIAAVLLGGTALQRHEDERGRPVPAPTGGFSGCRSGGDSDECPGG</sequence>
<feature type="compositionally biased region" description="Pro residues" evidence="1">
    <location>
        <begin position="1"/>
        <end position="11"/>
    </location>
</feature>
<keyword evidence="2" id="KW-0812">Transmembrane</keyword>
<feature type="transmembrane region" description="Helical" evidence="2">
    <location>
        <begin position="103"/>
        <end position="120"/>
    </location>
</feature>
<feature type="transmembrane region" description="Helical" evidence="2">
    <location>
        <begin position="72"/>
        <end position="91"/>
    </location>
</feature>
<dbReference type="Proteomes" id="UP000731519">
    <property type="component" value="Unassembled WGS sequence"/>
</dbReference>
<evidence type="ECO:0000313" key="4">
    <source>
        <dbReference type="EMBL" id="KAF0646683.1"/>
    </source>
</evidence>
<gene>
    <name evidence="5" type="ORF">BG846_03553</name>
    <name evidence="4" type="ORF">K701_27260</name>
</gene>
<protein>
    <recommendedName>
        <fullName evidence="3">DUF6234 domain-containing protein</fullName>
    </recommendedName>
</protein>
<name>A0A1Y2NTK2_STRFR</name>
<reference evidence="5 6" key="2">
    <citation type="submission" date="2016-09" db="EMBL/GenBank/DDBJ databases">
        <title>Streptomyces fradiae DSM40063, a candidate organism with high potential of specific P450 cytochromes.</title>
        <authorList>
            <person name="Grumaz C."/>
            <person name="Vainshtein Y."/>
            <person name="Kirstahler P."/>
            <person name="Sohn K."/>
        </authorList>
    </citation>
    <scope>NUCLEOTIDE SEQUENCE [LARGE SCALE GENOMIC DNA]</scope>
    <source>
        <strain evidence="5 6">DSM 40063</strain>
    </source>
</reference>
<reference evidence="4 7" key="1">
    <citation type="submission" date="2013-05" db="EMBL/GenBank/DDBJ databases">
        <title>Genome Sequence of Streptomyces fradiae.</title>
        <authorList>
            <person name="Kirby R."/>
        </authorList>
    </citation>
    <scope>NUCLEOTIDE SEQUENCE [LARGE SCALE GENOMIC DNA]</scope>
    <source>
        <strain evidence="4 7">ATCC 10745</strain>
    </source>
</reference>
<feature type="domain" description="DUF6234" evidence="3">
    <location>
        <begin position="22"/>
        <end position="149"/>
    </location>
</feature>
<keyword evidence="2" id="KW-1133">Transmembrane helix</keyword>
<dbReference type="AlphaFoldDB" id="A0A1Y2NTK2"/>
<dbReference type="EMBL" id="MIFZ01000261">
    <property type="protein sequence ID" value="OSY50835.1"/>
    <property type="molecule type" value="Genomic_DNA"/>
</dbReference>
<feature type="region of interest" description="Disordered" evidence="1">
    <location>
        <begin position="1"/>
        <end position="25"/>
    </location>
</feature>
<keyword evidence="7" id="KW-1185">Reference proteome</keyword>
<organism evidence="5 6">
    <name type="scientific">Streptomyces fradiae ATCC 10745 = DSM 40063</name>
    <dbReference type="NCBI Taxonomy" id="1319510"/>
    <lineage>
        <taxon>Bacteria</taxon>
        <taxon>Bacillati</taxon>
        <taxon>Actinomycetota</taxon>
        <taxon>Actinomycetes</taxon>
        <taxon>Kitasatosporales</taxon>
        <taxon>Streptomycetaceae</taxon>
        <taxon>Streptomyces</taxon>
    </lineage>
</organism>
<dbReference type="RefSeq" id="WP_051840057.1">
    <property type="nucleotide sequence ID" value="NZ_ASYR01000048.1"/>
</dbReference>
<evidence type="ECO:0000259" key="3">
    <source>
        <dbReference type="Pfam" id="PF19747"/>
    </source>
</evidence>
<evidence type="ECO:0000313" key="5">
    <source>
        <dbReference type="EMBL" id="OSY50835.1"/>
    </source>
</evidence>
<keyword evidence="2" id="KW-0472">Membrane</keyword>
<dbReference type="Proteomes" id="UP000194318">
    <property type="component" value="Unassembled WGS sequence"/>
</dbReference>
<comment type="caution">
    <text evidence="5">The sequence shown here is derived from an EMBL/GenBank/DDBJ whole genome shotgun (WGS) entry which is preliminary data.</text>
</comment>
<evidence type="ECO:0000313" key="6">
    <source>
        <dbReference type="Proteomes" id="UP000194318"/>
    </source>
</evidence>